<evidence type="ECO:0000313" key="3">
    <source>
        <dbReference type="Proteomes" id="UP000008493"/>
    </source>
</evidence>
<dbReference type="STRING" id="597362.K5X6J6"/>
<evidence type="ECO:0000256" key="1">
    <source>
        <dbReference type="SAM" id="SignalP"/>
    </source>
</evidence>
<dbReference type="InParanoid" id="K5X6J6"/>
<name>K5X6J6_AGABU</name>
<feature type="chain" id="PRO_5003886137" evidence="1">
    <location>
        <begin position="23"/>
        <end position="177"/>
    </location>
</feature>
<dbReference type="AlphaFoldDB" id="K5X6J6"/>
<organism evidence="2 3">
    <name type="scientific">Agaricus bisporus var. burnettii (strain JB137-S8 / ATCC MYA-4627 / FGSC 10392)</name>
    <name type="common">White button mushroom</name>
    <dbReference type="NCBI Taxonomy" id="597362"/>
    <lineage>
        <taxon>Eukaryota</taxon>
        <taxon>Fungi</taxon>
        <taxon>Dikarya</taxon>
        <taxon>Basidiomycota</taxon>
        <taxon>Agaricomycotina</taxon>
        <taxon>Agaricomycetes</taxon>
        <taxon>Agaricomycetidae</taxon>
        <taxon>Agaricales</taxon>
        <taxon>Agaricineae</taxon>
        <taxon>Agaricaceae</taxon>
        <taxon>Agaricus</taxon>
    </lineage>
</organism>
<keyword evidence="1" id="KW-0732">Signal</keyword>
<dbReference type="KEGG" id="abp:AGABI1DRAFT110157"/>
<dbReference type="Proteomes" id="UP000008493">
    <property type="component" value="Unassembled WGS sequence"/>
</dbReference>
<proteinExistence type="predicted"/>
<evidence type="ECO:0000313" key="2">
    <source>
        <dbReference type="EMBL" id="EKM83506.1"/>
    </source>
</evidence>
<reference evidence="3" key="1">
    <citation type="journal article" date="2012" name="Proc. Natl. Acad. Sci. U.S.A.">
        <title>Genome sequence of the button mushroom Agaricus bisporus reveals mechanisms governing adaptation to a humic-rich ecological niche.</title>
        <authorList>
            <person name="Morin E."/>
            <person name="Kohler A."/>
            <person name="Baker A.R."/>
            <person name="Foulongne-Oriol M."/>
            <person name="Lombard V."/>
            <person name="Nagy L.G."/>
            <person name="Ohm R.A."/>
            <person name="Patyshakuliyeva A."/>
            <person name="Brun A."/>
            <person name="Aerts A.L."/>
            <person name="Bailey A.M."/>
            <person name="Billette C."/>
            <person name="Coutinho P.M."/>
            <person name="Deakin G."/>
            <person name="Doddapaneni H."/>
            <person name="Floudas D."/>
            <person name="Grimwood J."/>
            <person name="Hilden K."/>
            <person name="Kuees U."/>
            <person name="LaButti K.M."/>
            <person name="Lapidus A."/>
            <person name="Lindquist E.A."/>
            <person name="Lucas S.M."/>
            <person name="Murat C."/>
            <person name="Riley R.W."/>
            <person name="Salamov A.A."/>
            <person name="Schmutz J."/>
            <person name="Subramanian V."/>
            <person name="Woesten H.A.B."/>
            <person name="Xu J."/>
            <person name="Eastwood D.C."/>
            <person name="Foster G.D."/>
            <person name="Sonnenberg A.S."/>
            <person name="Cullen D."/>
            <person name="de Vries R.P."/>
            <person name="Lundell T."/>
            <person name="Hibbett D.S."/>
            <person name="Henrissat B."/>
            <person name="Burton K.S."/>
            <person name="Kerrigan R.W."/>
            <person name="Challen M.P."/>
            <person name="Grigoriev I.V."/>
            <person name="Martin F."/>
        </authorList>
    </citation>
    <scope>NUCLEOTIDE SEQUENCE [LARGE SCALE GENOMIC DNA]</scope>
    <source>
        <strain evidence="3">JB137-S8 / ATCC MYA-4627 / FGSC 10392</strain>
    </source>
</reference>
<dbReference type="OrthoDB" id="4095724at2759"/>
<dbReference type="EMBL" id="JH971385">
    <property type="protein sequence ID" value="EKM83506.1"/>
    <property type="molecule type" value="Genomic_DNA"/>
</dbReference>
<dbReference type="HOGENOM" id="CLU_107675_1_0_1"/>
<dbReference type="GeneID" id="18822868"/>
<dbReference type="RefSeq" id="XP_007325430.1">
    <property type="nucleotide sequence ID" value="XM_007325368.1"/>
</dbReference>
<feature type="signal peptide" evidence="1">
    <location>
        <begin position="1"/>
        <end position="22"/>
    </location>
</feature>
<protein>
    <submittedName>
        <fullName evidence="2">Uncharacterized protein</fullName>
    </submittedName>
</protein>
<gene>
    <name evidence="2" type="ORF">AGABI1DRAFT_110157</name>
</gene>
<sequence length="177" mass="17337">MYFKLFAAALFASAAFTAFASPQPLPTPAPVVRELEARQDPIDDFTSFAASVITDDGASVFSDATSVIGSVGSEITSAAGNVITSVTSVGGKAFTYVSSAGGEALTLAESGAGVATTAFGSVYSVVASDFASVTSDAGDATSTNAAAGTRLTGLSSPVMVGLVTIMGSALLGAAVTL</sequence>
<keyword evidence="3" id="KW-1185">Reference proteome</keyword>
<dbReference type="OMA" id="GMHAFAV"/>
<accession>K5X6J6</accession>
<dbReference type="eggNOG" id="ENOG502T2R7">
    <property type="taxonomic scope" value="Eukaryota"/>
</dbReference>